<evidence type="ECO:0000313" key="2">
    <source>
        <dbReference type="EMBL" id="RKH46779.1"/>
    </source>
</evidence>
<keyword evidence="3" id="KW-1185">Reference proteome</keyword>
<dbReference type="EMBL" id="RAWB01000541">
    <property type="protein sequence ID" value="RKH46779.1"/>
    <property type="molecule type" value="Genomic_DNA"/>
</dbReference>
<feature type="compositionally biased region" description="Low complexity" evidence="1">
    <location>
        <begin position="13"/>
        <end position="24"/>
    </location>
</feature>
<reference evidence="3" key="1">
    <citation type="submission" date="2018-09" db="EMBL/GenBank/DDBJ databases">
        <authorList>
            <person name="Livingstone P.G."/>
            <person name="Whitworth D.E."/>
        </authorList>
    </citation>
    <scope>NUCLEOTIDE SEQUENCE [LARGE SCALE GENOMIC DNA]</scope>
    <source>
        <strain evidence="3">CA051B</strain>
    </source>
</reference>
<dbReference type="AlphaFoldDB" id="A0A3A8NTI6"/>
<feature type="region of interest" description="Disordered" evidence="1">
    <location>
        <begin position="120"/>
        <end position="161"/>
    </location>
</feature>
<sequence>MRSASDTAASEAGSGAQAVSTGGTSSSGGGSSSGVSSSGGGGSTGGGEVSGVSSGGDVTGGVSSPGGVTIPGSFDGAEAPGLHATRHAATHATGRYRRPIPSPCAASTVAHVLRRDGDECGRAPGRASHRRAACLPPCSGARSPLDTAPGRTDYQGTSVPS</sequence>
<dbReference type="Proteomes" id="UP000272888">
    <property type="component" value="Unassembled WGS sequence"/>
</dbReference>
<feature type="compositionally biased region" description="Low complexity" evidence="1">
    <location>
        <begin position="60"/>
        <end position="73"/>
    </location>
</feature>
<protein>
    <submittedName>
        <fullName evidence="2">Uncharacterized protein</fullName>
    </submittedName>
</protein>
<accession>A0A3A8NTI6</accession>
<organism evidence="2 3">
    <name type="scientific">Corallococcus llansteffanensis</name>
    <dbReference type="NCBI Taxonomy" id="2316731"/>
    <lineage>
        <taxon>Bacteria</taxon>
        <taxon>Pseudomonadati</taxon>
        <taxon>Myxococcota</taxon>
        <taxon>Myxococcia</taxon>
        <taxon>Myxococcales</taxon>
        <taxon>Cystobacterineae</taxon>
        <taxon>Myxococcaceae</taxon>
        <taxon>Corallococcus</taxon>
    </lineage>
</organism>
<feature type="compositionally biased region" description="Basic residues" evidence="1">
    <location>
        <begin position="84"/>
        <end position="98"/>
    </location>
</feature>
<gene>
    <name evidence="2" type="ORF">D7V93_34490</name>
</gene>
<name>A0A3A8NTI6_9BACT</name>
<comment type="caution">
    <text evidence="2">The sequence shown here is derived from an EMBL/GenBank/DDBJ whole genome shotgun (WGS) entry which is preliminary data.</text>
</comment>
<evidence type="ECO:0000256" key="1">
    <source>
        <dbReference type="SAM" id="MobiDB-lite"/>
    </source>
</evidence>
<feature type="compositionally biased region" description="Gly residues" evidence="1">
    <location>
        <begin position="25"/>
        <end position="59"/>
    </location>
</feature>
<proteinExistence type="predicted"/>
<evidence type="ECO:0000313" key="3">
    <source>
        <dbReference type="Proteomes" id="UP000272888"/>
    </source>
</evidence>
<feature type="region of interest" description="Disordered" evidence="1">
    <location>
        <begin position="1"/>
        <end position="102"/>
    </location>
</feature>